<feature type="region of interest" description="Disordered" evidence="1">
    <location>
        <begin position="811"/>
        <end position="989"/>
    </location>
</feature>
<feature type="compositionally biased region" description="Low complexity" evidence="1">
    <location>
        <begin position="820"/>
        <end position="835"/>
    </location>
</feature>
<evidence type="ECO:0008006" key="4">
    <source>
        <dbReference type="Google" id="ProtNLM"/>
    </source>
</evidence>
<feature type="compositionally biased region" description="Low complexity" evidence="1">
    <location>
        <begin position="422"/>
        <end position="435"/>
    </location>
</feature>
<dbReference type="GO" id="GO:0007095">
    <property type="term" value="P:mitotic G2 DNA damage checkpoint signaling"/>
    <property type="evidence" value="ECO:0007669"/>
    <property type="project" value="InterPro"/>
</dbReference>
<dbReference type="GeneID" id="63831746"/>
<accession>A0A165BTY7</accession>
<dbReference type="GO" id="GO:0003684">
    <property type="term" value="F:damaged DNA binding"/>
    <property type="evidence" value="ECO:0007669"/>
    <property type="project" value="TreeGrafter"/>
</dbReference>
<sequence>MWVLTGPFDIEDVDHKHAPTKRKLLKAGSRYIVGRKEDPATLIVKHKKISRDHCAFRVAECTEDDASNPVFRPTLFFSIPAGDKKSVSRKINRVVRGQEEVKIINAGEEVELEDRDTVNLVTGVAVKAEWVKVCCYAPSMKGMPSFSLQACATLGVGLVHAQQQGITHHLASTYTLSPDLATSLISVAHIVKPEWLKEVLQLGSSDEGELSSLERSFSLPEPAKFRPTFSPALPGDLKSFAMWVENEARVGIFRGYRFVFMGEKGREVQEAMRDLVRRGEGEYECFSVEGGSGALHRLLAKCESRESTSVIVGESSLITPAVGEDGWQNLVREAKSFNLYPLSPSKIVEAVVHADVSYIDSYSLAERDGRITPSPLPDVVVNTHPEEPSIPPDVVEVGPRPRLTRRATSRASSRAPSEEPRAPAAEATRVALAESQPRNDDEKPRRNLVRRAAKVKTPIIGIDDPTVDLEGEPFFGLMTTTSQDQNQIQPQMSGLEPSQSTMRTRLKRRVGTMQPPPSQLFSFAEDVPRLDMQEPPLKKFKALFEASDPDKATQSALQSGSDISSQPESVTQSESGATQVIPRSRLAATQLATLAEEEEEGSMNTAGGSTELPFTQNQHLKRKPLNVDEDVEMAGDTQSRAKRRAVEGQNAVQPSTDRSAAESSARSASKPPSTVVNFNKKVSGAAPDKPDIDQAFLKAVASTKRGKKTEDDFDKEFNNLRISKPDLQQDRQRDEWAVLDDFGDDGDMRGNFMVIAEYDAFKKDKEQPVLRVNGQRMDWEGRPDFKKFKKKALPGRRHAIELFAEENNDFGASTQYWGGSTQSRSQFTQTQSQLQEDVRKNKGAQHSKTSSKQTHSRGRGKVVLVNGSDDDENVAQPAKNAPDSRSAPTQRRTKSQPLFIESEEDDEQEHEPPSPSTNALREVVDDFDDFDGELTSRSITGARSPDSSVRQPSRAASSRKRTPAVVVDDDSDDGATFKGFGTRRRTGRR</sequence>
<dbReference type="RefSeq" id="XP_040759386.1">
    <property type="nucleotide sequence ID" value="XM_040914719.1"/>
</dbReference>
<evidence type="ECO:0000313" key="2">
    <source>
        <dbReference type="EMBL" id="KZT01646.1"/>
    </source>
</evidence>
<evidence type="ECO:0000256" key="1">
    <source>
        <dbReference type="SAM" id="MobiDB-lite"/>
    </source>
</evidence>
<proteinExistence type="predicted"/>
<feature type="region of interest" description="Disordered" evidence="1">
    <location>
        <begin position="551"/>
        <end position="692"/>
    </location>
</feature>
<dbReference type="AlphaFoldDB" id="A0A165BTY7"/>
<dbReference type="GO" id="GO:0000724">
    <property type="term" value="P:double-strand break repair via homologous recombination"/>
    <property type="evidence" value="ECO:0007669"/>
    <property type="project" value="TreeGrafter"/>
</dbReference>
<dbReference type="Proteomes" id="UP000076871">
    <property type="component" value="Unassembled WGS sequence"/>
</dbReference>
<dbReference type="STRING" id="1314785.A0A165BTY7"/>
<dbReference type="PANTHER" id="PTHR12162">
    <property type="entry name" value="NIBRIN-RELATED"/>
    <property type="match status" value="1"/>
</dbReference>
<dbReference type="OrthoDB" id="552194at2759"/>
<dbReference type="GO" id="GO:0030870">
    <property type="term" value="C:Mre11 complex"/>
    <property type="evidence" value="ECO:0007669"/>
    <property type="project" value="InterPro"/>
</dbReference>
<dbReference type="InterPro" id="IPR040227">
    <property type="entry name" value="Nibrin-rel"/>
</dbReference>
<feature type="compositionally biased region" description="Polar residues" evidence="1">
    <location>
        <begin position="844"/>
        <end position="853"/>
    </location>
</feature>
<feature type="region of interest" description="Disordered" evidence="1">
    <location>
        <begin position="383"/>
        <end position="448"/>
    </location>
</feature>
<protein>
    <recommendedName>
        <fullName evidence="4">FHA domain-containing protein</fullName>
    </recommendedName>
</protein>
<dbReference type="InParanoid" id="A0A165BTY7"/>
<feature type="compositionally biased region" description="Polar residues" evidence="1">
    <location>
        <begin position="602"/>
        <end position="618"/>
    </location>
</feature>
<evidence type="ECO:0000313" key="3">
    <source>
        <dbReference type="Proteomes" id="UP000076871"/>
    </source>
</evidence>
<feature type="compositionally biased region" description="Polar residues" evidence="1">
    <location>
        <begin position="935"/>
        <end position="956"/>
    </location>
</feature>
<reference evidence="2 3" key="1">
    <citation type="journal article" date="2016" name="Mol. Biol. Evol.">
        <title>Comparative Genomics of Early-Diverging Mushroom-Forming Fungi Provides Insights into the Origins of Lignocellulose Decay Capabilities.</title>
        <authorList>
            <person name="Nagy L.G."/>
            <person name="Riley R."/>
            <person name="Tritt A."/>
            <person name="Adam C."/>
            <person name="Daum C."/>
            <person name="Floudas D."/>
            <person name="Sun H."/>
            <person name="Yadav J.S."/>
            <person name="Pangilinan J."/>
            <person name="Larsson K.H."/>
            <person name="Matsuura K."/>
            <person name="Barry K."/>
            <person name="Labutti K."/>
            <person name="Kuo R."/>
            <person name="Ohm R.A."/>
            <person name="Bhattacharya S.S."/>
            <person name="Shirouzu T."/>
            <person name="Yoshinaga Y."/>
            <person name="Martin F.M."/>
            <person name="Grigoriev I.V."/>
            <person name="Hibbett D.S."/>
        </authorList>
    </citation>
    <scope>NUCLEOTIDE SEQUENCE [LARGE SCALE GENOMIC DNA]</scope>
    <source>
        <strain evidence="2 3">93-53</strain>
    </source>
</reference>
<feature type="compositionally biased region" description="Polar residues" evidence="1">
    <location>
        <begin position="552"/>
        <end position="578"/>
    </location>
</feature>
<dbReference type="Gene3D" id="2.60.200.20">
    <property type="match status" value="1"/>
</dbReference>
<organism evidence="2 3">
    <name type="scientific">Laetiporus sulphureus 93-53</name>
    <dbReference type="NCBI Taxonomy" id="1314785"/>
    <lineage>
        <taxon>Eukaryota</taxon>
        <taxon>Fungi</taxon>
        <taxon>Dikarya</taxon>
        <taxon>Basidiomycota</taxon>
        <taxon>Agaricomycotina</taxon>
        <taxon>Agaricomycetes</taxon>
        <taxon>Polyporales</taxon>
        <taxon>Laetiporus</taxon>
    </lineage>
</organism>
<keyword evidence="3" id="KW-1185">Reference proteome</keyword>
<name>A0A165BTY7_9APHY</name>
<dbReference type="EMBL" id="KV427661">
    <property type="protein sequence ID" value="KZT01646.1"/>
    <property type="molecule type" value="Genomic_DNA"/>
</dbReference>
<gene>
    <name evidence="2" type="ORF">LAESUDRAFT_815725</name>
</gene>
<dbReference type="PANTHER" id="PTHR12162:SF0">
    <property type="entry name" value="NIBRIN"/>
    <property type="match status" value="1"/>
</dbReference>